<proteinExistence type="predicted"/>
<comment type="caution">
    <text evidence="3">The sequence shown here is derived from an EMBL/GenBank/DDBJ whole genome shotgun (WGS) entry which is preliminary data.</text>
</comment>
<dbReference type="Proteomes" id="UP000572984">
    <property type="component" value="Unassembled WGS sequence"/>
</dbReference>
<dbReference type="AlphaFoldDB" id="A0A838BTV1"/>
<evidence type="ECO:0000313" key="3">
    <source>
        <dbReference type="EMBL" id="MBA1158967.1"/>
    </source>
</evidence>
<name>A0A838BTV1_9HYPH</name>
<dbReference type="RefSeq" id="WP_181054555.1">
    <property type="nucleotide sequence ID" value="NZ_JACDXJ010000002.1"/>
</dbReference>
<keyword evidence="1" id="KW-0472">Membrane</keyword>
<dbReference type="EMBL" id="JACDXJ010000002">
    <property type="protein sequence ID" value="MBA1158967.1"/>
    <property type="molecule type" value="Genomic_DNA"/>
</dbReference>
<dbReference type="Pfam" id="PF03779">
    <property type="entry name" value="SPW"/>
    <property type="match status" value="1"/>
</dbReference>
<accession>A0A838BTV1</accession>
<keyword evidence="1" id="KW-0812">Transmembrane</keyword>
<feature type="transmembrane region" description="Helical" evidence="1">
    <location>
        <begin position="44"/>
        <end position="63"/>
    </location>
</feature>
<feature type="domain" description="SPW repeat-containing integral membrane" evidence="2">
    <location>
        <begin position="21"/>
        <end position="114"/>
    </location>
</feature>
<feature type="transmembrane region" description="Helical" evidence="1">
    <location>
        <begin position="102"/>
        <end position="119"/>
    </location>
</feature>
<evidence type="ECO:0000259" key="2">
    <source>
        <dbReference type="Pfam" id="PF03779"/>
    </source>
</evidence>
<feature type="transmembrane region" description="Helical" evidence="1">
    <location>
        <begin position="70"/>
        <end position="90"/>
    </location>
</feature>
<keyword evidence="4" id="KW-1185">Reference proteome</keyword>
<reference evidence="3 4" key="1">
    <citation type="submission" date="2020-07" db="EMBL/GenBank/DDBJ databases">
        <title>Draft genome and description of Microvirga mediterraneensis Marseille-Q2068 sp. nov.</title>
        <authorList>
            <person name="Boxberger M."/>
        </authorList>
    </citation>
    <scope>NUCLEOTIDE SEQUENCE [LARGE SCALE GENOMIC DNA]</scope>
    <source>
        <strain evidence="3 4">Marseille-Q2068</strain>
    </source>
</reference>
<organism evidence="3 4">
    <name type="scientific">Microvirga mediterraneensis</name>
    <dbReference type="NCBI Taxonomy" id="2754695"/>
    <lineage>
        <taxon>Bacteria</taxon>
        <taxon>Pseudomonadati</taxon>
        <taxon>Pseudomonadota</taxon>
        <taxon>Alphaproteobacteria</taxon>
        <taxon>Hyphomicrobiales</taxon>
        <taxon>Methylobacteriaceae</taxon>
        <taxon>Microvirga</taxon>
    </lineage>
</organism>
<keyword evidence="1" id="KW-1133">Transmembrane helix</keyword>
<evidence type="ECO:0000313" key="4">
    <source>
        <dbReference type="Proteomes" id="UP000572984"/>
    </source>
</evidence>
<protein>
    <submittedName>
        <fullName evidence="3">SPW repeat protein</fullName>
    </submittedName>
</protein>
<gene>
    <name evidence="3" type="ORF">H0S73_22985</name>
</gene>
<feature type="transmembrane region" description="Helical" evidence="1">
    <location>
        <begin position="17"/>
        <end position="38"/>
    </location>
</feature>
<sequence>MASIHTKSTGRNVKGDWTIVEAVDTTVAAILILSPWLFRYSDTAAATLSAVLVGALVIIATFIRDSVAWAWHSLATLVLGLCAIIAPWALEFSIIPNAVGTHVLAGMAIVAMAAINLWIRHFDPPARAA</sequence>
<dbReference type="InterPro" id="IPR005530">
    <property type="entry name" value="SPW"/>
</dbReference>
<evidence type="ECO:0000256" key="1">
    <source>
        <dbReference type="SAM" id="Phobius"/>
    </source>
</evidence>